<name>A0A7R9CRS5_TIMPO</name>
<accession>A0A7R9CRS5</accession>
<sequence length="85" mass="9610">MRVDAIAAAIPTISTHSDLCKIHWLPLMIKTGPDNFIAVHRLVCSQKRLDLTGINQTQSLTTFRYMFGPTECMSVEERPHLTKNV</sequence>
<organism evidence="1">
    <name type="scientific">Timema poppense</name>
    <name type="common">Walking stick</name>
    <dbReference type="NCBI Taxonomy" id="170557"/>
    <lineage>
        <taxon>Eukaryota</taxon>
        <taxon>Metazoa</taxon>
        <taxon>Ecdysozoa</taxon>
        <taxon>Arthropoda</taxon>
        <taxon>Hexapoda</taxon>
        <taxon>Insecta</taxon>
        <taxon>Pterygota</taxon>
        <taxon>Neoptera</taxon>
        <taxon>Polyneoptera</taxon>
        <taxon>Phasmatodea</taxon>
        <taxon>Timematodea</taxon>
        <taxon>Timematoidea</taxon>
        <taxon>Timematidae</taxon>
        <taxon>Timema</taxon>
    </lineage>
</organism>
<evidence type="ECO:0000313" key="1">
    <source>
        <dbReference type="EMBL" id="CAD7401362.1"/>
    </source>
</evidence>
<proteinExistence type="predicted"/>
<gene>
    <name evidence="1" type="ORF">TPSB3V08_LOCUS3063</name>
</gene>
<dbReference type="AlphaFoldDB" id="A0A7R9CRS5"/>
<protein>
    <submittedName>
        <fullName evidence="1">Uncharacterized protein</fullName>
    </submittedName>
</protein>
<dbReference type="EMBL" id="OD001296">
    <property type="protein sequence ID" value="CAD7401362.1"/>
    <property type="molecule type" value="Genomic_DNA"/>
</dbReference>
<reference evidence="1" key="1">
    <citation type="submission" date="2020-11" db="EMBL/GenBank/DDBJ databases">
        <authorList>
            <person name="Tran Van P."/>
        </authorList>
    </citation>
    <scope>NUCLEOTIDE SEQUENCE</scope>
</reference>